<dbReference type="OrthoDB" id="63332at2"/>
<organism evidence="4 5">
    <name type="scientific">Shewanella piezotolerans (strain WP3 / JCM 13877)</name>
    <dbReference type="NCBI Taxonomy" id="225849"/>
    <lineage>
        <taxon>Bacteria</taxon>
        <taxon>Pseudomonadati</taxon>
        <taxon>Pseudomonadota</taxon>
        <taxon>Gammaproteobacteria</taxon>
        <taxon>Alteromonadales</taxon>
        <taxon>Shewanellaceae</taxon>
        <taxon>Shewanella</taxon>
    </lineage>
</organism>
<dbReference type="KEGG" id="swp:swp_3558"/>
<dbReference type="Pfam" id="PF00440">
    <property type="entry name" value="TetR_N"/>
    <property type="match status" value="1"/>
</dbReference>
<dbReference type="GO" id="GO:0003677">
    <property type="term" value="F:DNA binding"/>
    <property type="evidence" value="ECO:0007669"/>
    <property type="project" value="UniProtKB-UniRule"/>
</dbReference>
<accession>B8CQC0</accession>
<protein>
    <submittedName>
        <fullName evidence="4">Regulatory protein, TetR</fullName>
    </submittedName>
</protein>
<gene>
    <name evidence="4" type="ordered locus">swp_3558</name>
</gene>
<dbReference type="PANTHER" id="PTHR43479:SF11">
    <property type="entry name" value="ACREF_ENVCD OPERON REPRESSOR-RELATED"/>
    <property type="match status" value="1"/>
</dbReference>
<evidence type="ECO:0000256" key="2">
    <source>
        <dbReference type="PROSITE-ProRule" id="PRU00335"/>
    </source>
</evidence>
<dbReference type="HOGENOM" id="CLU_1265690_0_0_6"/>
<sequence>MSTERDLAPKQQRSLDTQKNLLKALHICLADKFFEHISIKDIADTAGVSVGTFYRRFKDKESLLPLLYQDFGHDLMMWVTAMESEEYQSLHDALVKMVSGTYVFLLEKESVFRTLHLNSRLHSEILASDKVVNRDVVYQKLSAILMRYDKEIGAVNKSQANDICVYMMVNTLLDKVLYPGLTPATACSLTAAEFTKELPEVLFAYLVKS</sequence>
<reference evidence="4 5" key="1">
    <citation type="journal article" date="2008" name="PLoS ONE">
        <title>Environmental adaptation: genomic analysis of the piezotolerant and psychrotolerant deep-sea iron reducing bacterium Shewanella piezotolerans WP3.</title>
        <authorList>
            <person name="Wang F."/>
            <person name="Wang J."/>
            <person name="Jian H."/>
            <person name="Zhang B."/>
            <person name="Li S."/>
            <person name="Wang F."/>
            <person name="Zeng X."/>
            <person name="Gao L."/>
            <person name="Bartlett D.H."/>
            <person name="Yu J."/>
            <person name="Hu S."/>
            <person name="Xiao X."/>
        </authorList>
    </citation>
    <scope>NUCLEOTIDE SEQUENCE [LARGE SCALE GENOMIC DNA]</scope>
    <source>
        <strain evidence="5">WP3 / JCM 13877</strain>
    </source>
</reference>
<evidence type="ECO:0000256" key="1">
    <source>
        <dbReference type="ARBA" id="ARBA00023125"/>
    </source>
</evidence>
<evidence type="ECO:0000313" key="4">
    <source>
        <dbReference type="EMBL" id="ACJ30250.1"/>
    </source>
</evidence>
<dbReference type="Gene3D" id="1.10.357.10">
    <property type="entry name" value="Tetracycline Repressor, domain 2"/>
    <property type="match status" value="1"/>
</dbReference>
<dbReference type="SUPFAM" id="SSF46689">
    <property type="entry name" value="Homeodomain-like"/>
    <property type="match status" value="1"/>
</dbReference>
<dbReference type="RefSeq" id="WP_020913597.1">
    <property type="nucleotide sequence ID" value="NC_011566.1"/>
</dbReference>
<evidence type="ECO:0000259" key="3">
    <source>
        <dbReference type="PROSITE" id="PS50977"/>
    </source>
</evidence>
<keyword evidence="5" id="KW-1185">Reference proteome</keyword>
<name>B8CQC0_SHEPW</name>
<proteinExistence type="predicted"/>
<dbReference type="InterPro" id="IPR001647">
    <property type="entry name" value="HTH_TetR"/>
</dbReference>
<dbReference type="Proteomes" id="UP000000753">
    <property type="component" value="Chromosome"/>
</dbReference>
<dbReference type="InterPro" id="IPR009057">
    <property type="entry name" value="Homeodomain-like_sf"/>
</dbReference>
<dbReference type="eggNOG" id="COG1309">
    <property type="taxonomic scope" value="Bacteria"/>
</dbReference>
<dbReference type="EMBL" id="CP000472">
    <property type="protein sequence ID" value="ACJ30250.1"/>
    <property type="molecule type" value="Genomic_DNA"/>
</dbReference>
<dbReference type="InterPro" id="IPR050624">
    <property type="entry name" value="HTH-type_Tx_Regulator"/>
</dbReference>
<dbReference type="AlphaFoldDB" id="B8CQC0"/>
<keyword evidence="1 2" id="KW-0238">DNA-binding</keyword>
<feature type="DNA-binding region" description="H-T-H motif" evidence="2">
    <location>
        <begin position="38"/>
        <end position="57"/>
    </location>
</feature>
<evidence type="ECO:0000313" key="5">
    <source>
        <dbReference type="Proteomes" id="UP000000753"/>
    </source>
</evidence>
<dbReference type="PANTHER" id="PTHR43479">
    <property type="entry name" value="ACREF/ENVCD OPERON REPRESSOR-RELATED"/>
    <property type="match status" value="1"/>
</dbReference>
<feature type="domain" description="HTH tetR-type" evidence="3">
    <location>
        <begin position="15"/>
        <end position="75"/>
    </location>
</feature>
<dbReference type="PROSITE" id="PS50977">
    <property type="entry name" value="HTH_TETR_2"/>
    <property type="match status" value="1"/>
</dbReference>